<feature type="region of interest" description="Disordered" evidence="1">
    <location>
        <begin position="68"/>
        <end position="95"/>
    </location>
</feature>
<dbReference type="EMBL" id="GBEZ01003581">
    <property type="protein sequence ID" value="JAC81572.1"/>
    <property type="molecule type" value="Transcribed_RNA"/>
</dbReference>
<feature type="non-terminal residue" evidence="2">
    <location>
        <position position="1"/>
    </location>
</feature>
<gene>
    <name evidence="2" type="ORF">TSPGSL018_7616</name>
</gene>
<name>A0A061S8R5_9CHLO</name>
<proteinExistence type="predicted"/>
<evidence type="ECO:0000313" key="2">
    <source>
        <dbReference type="EMBL" id="JAC81572.1"/>
    </source>
</evidence>
<feature type="non-terminal residue" evidence="2">
    <location>
        <position position="146"/>
    </location>
</feature>
<reference evidence="2" key="1">
    <citation type="submission" date="2014-05" db="EMBL/GenBank/DDBJ databases">
        <title>The transcriptome of the halophilic microalga Tetraselmis sp. GSL018 isolated from the Great Salt Lake, Utah.</title>
        <authorList>
            <person name="Jinkerson R.E."/>
            <person name="D'Adamo S."/>
            <person name="Posewitz M.C."/>
        </authorList>
    </citation>
    <scope>NUCLEOTIDE SEQUENCE</scope>
    <source>
        <strain evidence="2">GSL018</strain>
    </source>
</reference>
<accession>A0A061S8R5</accession>
<sequence>YVNCLNGLTQNPTPEIGFGSGENEVLGKNVQPRHVGSALQDMPRDTETDAGIAAGADPLNMVQTQADHTGDNEQVGPSINISHQKTSSHLSGDMLPSTIQESDEMQATQQENTCAELNAASDKDDSILEDKLQDVCANGSVWESAQ</sequence>
<organism evidence="2">
    <name type="scientific">Tetraselmis sp. GSL018</name>
    <dbReference type="NCBI Taxonomy" id="582737"/>
    <lineage>
        <taxon>Eukaryota</taxon>
        <taxon>Viridiplantae</taxon>
        <taxon>Chlorophyta</taxon>
        <taxon>core chlorophytes</taxon>
        <taxon>Chlorodendrophyceae</taxon>
        <taxon>Chlorodendrales</taxon>
        <taxon>Chlorodendraceae</taxon>
        <taxon>Tetraselmis</taxon>
    </lineage>
</organism>
<dbReference type="AlphaFoldDB" id="A0A061S8R5"/>
<protein>
    <submittedName>
        <fullName evidence="2">Uncharacterized protein</fullName>
    </submittedName>
</protein>
<feature type="compositionally biased region" description="Polar residues" evidence="1">
    <location>
        <begin position="75"/>
        <end position="90"/>
    </location>
</feature>
<evidence type="ECO:0000256" key="1">
    <source>
        <dbReference type="SAM" id="MobiDB-lite"/>
    </source>
</evidence>